<keyword evidence="4" id="KW-1185">Reference proteome</keyword>
<dbReference type="InterPro" id="IPR045340">
    <property type="entry name" value="DUF6533"/>
</dbReference>
<feature type="transmembrane region" description="Helical" evidence="1">
    <location>
        <begin position="236"/>
        <end position="258"/>
    </location>
</feature>
<sequence length="307" mass="34607">MGSTSDNDKTYATQINYRSSLAALTWLLYDICITLDDEIKLVWPKPWTRMKVLFLFIRYVPLFVQISILVIGSPELTPRFHFTAHACFIWQVYQGVASLVIFAAVDYVLILRVYALYHNNKTLQKLVLVVFALEVSAMCIGLGLSFPGIQFDEICVVESISKLLLISGLTESQSRTAIIPNLLFGLTVYKFIHAVRNGWSDTPLVSLIMRDGTWAFFMLFAILVGAASLYSLKNHFFTGIVYGWLLSVFSFAGYRVLLNLDRIRDGPRLPTNQTTANDSLYQFTTRIMTDGEADAPQLFTFNTGTDG</sequence>
<feature type="transmembrane region" description="Helical" evidence="1">
    <location>
        <begin position="174"/>
        <end position="192"/>
    </location>
</feature>
<reference evidence="3" key="1">
    <citation type="submission" date="2023-03" db="EMBL/GenBank/DDBJ databases">
        <title>Massive genome expansion in bonnet fungi (Mycena s.s.) driven by repeated elements and novel gene families across ecological guilds.</title>
        <authorList>
            <consortium name="Lawrence Berkeley National Laboratory"/>
            <person name="Harder C.B."/>
            <person name="Miyauchi S."/>
            <person name="Viragh M."/>
            <person name="Kuo A."/>
            <person name="Thoen E."/>
            <person name="Andreopoulos B."/>
            <person name="Lu D."/>
            <person name="Skrede I."/>
            <person name="Drula E."/>
            <person name="Henrissat B."/>
            <person name="Morin E."/>
            <person name="Kohler A."/>
            <person name="Barry K."/>
            <person name="LaButti K."/>
            <person name="Morin E."/>
            <person name="Salamov A."/>
            <person name="Lipzen A."/>
            <person name="Mereny Z."/>
            <person name="Hegedus B."/>
            <person name="Baldrian P."/>
            <person name="Stursova M."/>
            <person name="Weitz H."/>
            <person name="Taylor A."/>
            <person name="Grigoriev I.V."/>
            <person name="Nagy L.G."/>
            <person name="Martin F."/>
            <person name="Kauserud H."/>
        </authorList>
    </citation>
    <scope>NUCLEOTIDE SEQUENCE</scope>
    <source>
        <strain evidence="3">9144</strain>
    </source>
</reference>
<comment type="caution">
    <text evidence="3">The sequence shown here is derived from an EMBL/GenBank/DDBJ whole genome shotgun (WGS) entry which is preliminary data.</text>
</comment>
<evidence type="ECO:0000259" key="2">
    <source>
        <dbReference type="Pfam" id="PF20151"/>
    </source>
</evidence>
<protein>
    <recommendedName>
        <fullName evidence="2">DUF6533 domain-containing protein</fullName>
    </recommendedName>
</protein>
<keyword evidence="1" id="KW-1133">Transmembrane helix</keyword>
<feature type="transmembrane region" description="Helical" evidence="1">
    <location>
        <begin position="92"/>
        <end position="114"/>
    </location>
</feature>
<keyword evidence="1" id="KW-0812">Transmembrane</keyword>
<evidence type="ECO:0000313" key="3">
    <source>
        <dbReference type="EMBL" id="KAJ7209685.1"/>
    </source>
</evidence>
<dbReference type="Proteomes" id="UP001219525">
    <property type="component" value="Unassembled WGS sequence"/>
</dbReference>
<dbReference type="EMBL" id="JARJCW010000030">
    <property type="protein sequence ID" value="KAJ7209685.1"/>
    <property type="molecule type" value="Genomic_DNA"/>
</dbReference>
<dbReference type="AlphaFoldDB" id="A0AAD6YA63"/>
<feature type="domain" description="DUF6533" evidence="2">
    <location>
        <begin position="20"/>
        <end position="63"/>
    </location>
</feature>
<proteinExistence type="predicted"/>
<feature type="transmembrane region" description="Helical" evidence="1">
    <location>
        <begin position="52"/>
        <end position="72"/>
    </location>
</feature>
<keyword evidence="1" id="KW-0472">Membrane</keyword>
<evidence type="ECO:0000313" key="4">
    <source>
        <dbReference type="Proteomes" id="UP001219525"/>
    </source>
</evidence>
<gene>
    <name evidence="3" type="ORF">GGX14DRAFT_631518</name>
</gene>
<name>A0AAD6YA63_9AGAR</name>
<accession>A0AAD6YA63</accession>
<evidence type="ECO:0000256" key="1">
    <source>
        <dbReference type="SAM" id="Phobius"/>
    </source>
</evidence>
<dbReference type="Pfam" id="PF20151">
    <property type="entry name" value="DUF6533"/>
    <property type="match status" value="1"/>
</dbReference>
<feature type="transmembrane region" description="Helical" evidence="1">
    <location>
        <begin position="213"/>
        <end position="230"/>
    </location>
</feature>
<feature type="transmembrane region" description="Helical" evidence="1">
    <location>
        <begin position="126"/>
        <end position="146"/>
    </location>
</feature>
<organism evidence="3 4">
    <name type="scientific">Mycena pura</name>
    <dbReference type="NCBI Taxonomy" id="153505"/>
    <lineage>
        <taxon>Eukaryota</taxon>
        <taxon>Fungi</taxon>
        <taxon>Dikarya</taxon>
        <taxon>Basidiomycota</taxon>
        <taxon>Agaricomycotina</taxon>
        <taxon>Agaricomycetes</taxon>
        <taxon>Agaricomycetidae</taxon>
        <taxon>Agaricales</taxon>
        <taxon>Marasmiineae</taxon>
        <taxon>Mycenaceae</taxon>
        <taxon>Mycena</taxon>
    </lineage>
</organism>